<dbReference type="InterPro" id="IPR046332">
    <property type="entry name" value="SUMO1_Ubl"/>
</dbReference>
<evidence type="ECO:0000256" key="3">
    <source>
        <dbReference type="ARBA" id="ARBA00022786"/>
    </source>
</evidence>
<evidence type="ECO:0000313" key="9">
    <source>
        <dbReference type="Proteomes" id="UP000494206"/>
    </source>
</evidence>
<reference evidence="8 9" key="1">
    <citation type="submission" date="2020-04" db="EMBL/GenBank/DDBJ databases">
        <authorList>
            <person name="Laetsch R D."/>
            <person name="Stevens L."/>
            <person name="Kumar S."/>
            <person name="Blaxter L. M."/>
        </authorList>
    </citation>
    <scope>NUCLEOTIDE SEQUENCE [LARGE SCALE GENOMIC DNA]</scope>
</reference>
<dbReference type="InterPro" id="IPR029071">
    <property type="entry name" value="Ubiquitin-like_domsf"/>
</dbReference>
<dbReference type="AlphaFoldDB" id="A0A8S1FA49"/>
<sequence length="262" mass="29414">MMGMKMMMEMYFHFRVGEPILFREWTPKDNTGYVFSCIGIAAIAIVLEILKFGRTKLITSKPLKTTNVCNCSATDESWEIPEIRRPLTVGSNSQSIVPFTKKSISDWKHIISSALFFAQNLIDYSLMLVAMTYNVPIFLSLLAGHTIGYFFVGPMMTFEETQNIIMADDAAAQAGGQANDNAEYIKIKVVGQDSNEVHFRVKFGTSMAKLKKSYADRTGVSVASLRFLFDGRRINDDDTPKSLEMEDDDVIEVYQEQLGGGF</sequence>
<dbReference type="PANTHER" id="PTHR12483">
    <property type="entry name" value="SOLUTE CARRIER FAMILY 31 COPPER TRANSPORTERS"/>
    <property type="match status" value="1"/>
</dbReference>
<dbReference type="GO" id="GO:0005375">
    <property type="term" value="F:copper ion transmembrane transporter activity"/>
    <property type="evidence" value="ECO:0007669"/>
    <property type="project" value="UniProtKB-UniRule"/>
</dbReference>
<dbReference type="FunFam" id="3.10.20.90:FF:000280">
    <property type="entry name" value="Small ubiquitin-related modifier"/>
    <property type="match status" value="1"/>
</dbReference>
<evidence type="ECO:0000256" key="5">
    <source>
        <dbReference type="ARBA" id="ARBA00023136"/>
    </source>
</evidence>
<keyword evidence="6" id="KW-0186">Copper</keyword>
<organism evidence="8 9">
    <name type="scientific">Caenorhabditis bovis</name>
    <dbReference type="NCBI Taxonomy" id="2654633"/>
    <lineage>
        <taxon>Eukaryota</taxon>
        <taxon>Metazoa</taxon>
        <taxon>Ecdysozoa</taxon>
        <taxon>Nematoda</taxon>
        <taxon>Chromadorea</taxon>
        <taxon>Rhabditida</taxon>
        <taxon>Rhabditina</taxon>
        <taxon>Rhabditomorpha</taxon>
        <taxon>Rhabditoidea</taxon>
        <taxon>Rhabditidae</taxon>
        <taxon>Peloderinae</taxon>
        <taxon>Caenorhabditis</taxon>
    </lineage>
</organism>
<dbReference type="EMBL" id="CADEPM010000006">
    <property type="protein sequence ID" value="CAB3408004.1"/>
    <property type="molecule type" value="Genomic_DNA"/>
</dbReference>
<keyword evidence="4 6" id="KW-1133">Transmembrane helix</keyword>
<dbReference type="SUPFAM" id="SSF54236">
    <property type="entry name" value="Ubiquitin-like"/>
    <property type="match status" value="1"/>
</dbReference>
<protein>
    <recommendedName>
        <fullName evidence="6">Copper transport protein</fullName>
    </recommendedName>
</protein>
<evidence type="ECO:0000259" key="7">
    <source>
        <dbReference type="PROSITE" id="PS50053"/>
    </source>
</evidence>
<evidence type="ECO:0000256" key="2">
    <source>
        <dbReference type="ARBA" id="ARBA00022692"/>
    </source>
</evidence>
<dbReference type="InterPro" id="IPR000626">
    <property type="entry name" value="Ubiquitin-like_dom"/>
</dbReference>
<evidence type="ECO:0000256" key="1">
    <source>
        <dbReference type="ARBA" id="ARBA00022499"/>
    </source>
</evidence>
<keyword evidence="5 6" id="KW-0472">Membrane</keyword>
<evidence type="ECO:0000313" key="8">
    <source>
        <dbReference type="EMBL" id="CAB3408004.1"/>
    </source>
</evidence>
<gene>
    <name evidence="8" type="ORF">CBOVIS_LOCUS9842</name>
</gene>
<accession>A0A8S1FA49</accession>
<keyword evidence="6" id="KW-0813">Transport</keyword>
<comment type="caution">
    <text evidence="8">The sequence shown here is derived from an EMBL/GenBank/DDBJ whole genome shotgun (WGS) entry which is preliminary data.</text>
</comment>
<dbReference type="CDD" id="cd16114">
    <property type="entry name" value="Ubl_SUMO1"/>
    <property type="match status" value="1"/>
</dbReference>
<dbReference type="OrthoDB" id="442921at2759"/>
<dbReference type="Proteomes" id="UP000494206">
    <property type="component" value="Unassembled WGS sequence"/>
</dbReference>
<dbReference type="PANTHER" id="PTHR12483:SF43">
    <property type="entry name" value="COPPER TRANSPORT PROTEIN"/>
    <property type="match status" value="1"/>
</dbReference>
<dbReference type="SMART" id="SM00213">
    <property type="entry name" value="UBQ"/>
    <property type="match status" value="1"/>
</dbReference>
<comment type="subcellular location">
    <subcellularLocation>
        <location evidence="6">Membrane</location>
        <topology evidence="6">Multi-pass membrane protein</topology>
    </subcellularLocation>
</comment>
<dbReference type="PROSITE" id="PS50053">
    <property type="entry name" value="UBIQUITIN_2"/>
    <property type="match status" value="1"/>
</dbReference>
<feature type="transmembrane region" description="Helical" evidence="6">
    <location>
        <begin position="32"/>
        <end position="50"/>
    </location>
</feature>
<dbReference type="GO" id="GO:0016020">
    <property type="term" value="C:membrane"/>
    <property type="evidence" value="ECO:0007669"/>
    <property type="project" value="UniProtKB-SubCell"/>
</dbReference>
<dbReference type="Pfam" id="PF04145">
    <property type="entry name" value="Ctr"/>
    <property type="match status" value="1"/>
</dbReference>
<name>A0A8S1FA49_9PELO</name>
<evidence type="ECO:0000256" key="4">
    <source>
        <dbReference type="ARBA" id="ARBA00022989"/>
    </source>
</evidence>
<keyword evidence="2 6" id="KW-0812">Transmembrane</keyword>
<keyword evidence="1" id="KW-1017">Isopeptide bond</keyword>
<dbReference type="Gene3D" id="3.10.20.90">
    <property type="entry name" value="Phosphatidylinositol 3-kinase Catalytic Subunit, Chain A, domain 1"/>
    <property type="match status" value="1"/>
</dbReference>
<feature type="transmembrane region" description="Helical" evidence="6">
    <location>
        <begin position="137"/>
        <end position="158"/>
    </location>
</feature>
<keyword evidence="3" id="KW-0833">Ubl conjugation pathway</keyword>
<comment type="similarity">
    <text evidence="6">Belongs to the copper transporter (Ctr) (TC 1.A.56) family. SLC31A subfamily.</text>
</comment>
<evidence type="ECO:0000256" key="6">
    <source>
        <dbReference type="RuleBase" id="RU367022"/>
    </source>
</evidence>
<keyword evidence="6" id="KW-0406">Ion transport</keyword>
<dbReference type="InterPro" id="IPR022617">
    <property type="entry name" value="Rad60/SUMO-like_dom"/>
</dbReference>
<dbReference type="Pfam" id="PF11976">
    <property type="entry name" value="Rad60-SLD"/>
    <property type="match status" value="1"/>
</dbReference>
<feature type="domain" description="Ubiquitin-like" evidence="7">
    <location>
        <begin position="183"/>
        <end position="260"/>
    </location>
</feature>
<keyword evidence="6" id="KW-0187">Copper transport</keyword>
<dbReference type="InterPro" id="IPR007274">
    <property type="entry name" value="Cop_transporter"/>
</dbReference>
<proteinExistence type="inferred from homology"/>
<keyword evidence="9" id="KW-1185">Reference proteome</keyword>